<dbReference type="InterPro" id="IPR027417">
    <property type="entry name" value="P-loop_NTPase"/>
</dbReference>
<sequence length="444" mass="48108">MMQRLLAHIDWPPGRRPGSAPEPSSSPPPAPLLPSHPLHADADVTDVEDARRTALRKAFTPTHPLRSARRLAGRRTQLARVLRAMLDESAHVVMYAERGRGKTSLINLVSEALRALAFMVGSYSCAAEDDFDAILRGLMRSLPRSLLAVPVQQGEDRLLGCEAALPDGRLQTHDVLGLTGRFTGRRMVLVVDEFDRVTDVATRTRLADTIKLLSDRAAPILFIIVGVSDNLEELLGRHPSIQRNVVSVPLPLLTDTEIEALLERGAQEAGLVFPPAARYAIAGLARGVPYIAQLLALHAGYSMLRRGSQEIARADLDEALEIAVAEADPRVSRLYETLTEGGRDTAMRAFLRSLANGTQDAFGRFVVEPAGPGFLSVAGRAAPAELWQRLVDAGAVRRCGDGGPHLFAMAEATFGNYVLMRAARDGPERRAETLSPVQATTVAR</sequence>
<evidence type="ECO:0000313" key="4">
    <source>
        <dbReference type="Proteomes" id="UP001501588"/>
    </source>
</evidence>
<keyword evidence="4" id="KW-1185">Reference proteome</keyword>
<feature type="compositionally biased region" description="Pro residues" evidence="1">
    <location>
        <begin position="24"/>
        <end position="34"/>
    </location>
</feature>
<comment type="caution">
    <text evidence="3">The sequence shown here is derived from an EMBL/GenBank/DDBJ whole genome shotgun (WGS) entry which is preliminary data.</text>
</comment>
<feature type="domain" description="Novel STAND NTPase 1" evidence="2">
    <location>
        <begin position="68"/>
        <end position="356"/>
    </location>
</feature>
<evidence type="ECO:0000313" key="3">
    <source>
        <dbReference type="EMBL" id="GAA0584760.1"/>
    </source>
</evidence>
<evidence type="ECO:0000259" key="2">
    <source>
        <dbReference type="Pfam" id="PF20703"/>
    </source>
</evidence>
<dbReference type="Pfam" id="PF20703">
    <property type="entry name" value="nSTAND1"/>
    <property type="match status" value="1"/>
</dbReference>
<protein>
    <recommendedName>
        <fullName evidence="2">Novel STAND NTPase 1 domain-containing protein</fullName>
    </recommendedName>
</protein>
<accession>A0ABP3Q767</accession>
<gene>
    <name evidence="3" type="ORF">GCM10009416_23930</name>
</gene>
<dbReference type="PANTHER" id="PTHR34301:SF8">
    <property type="entry name" value="ATPASE DOMAIN-CONTAINING PROTEIN"/>
    <property type="match status" value="1"/>
</dbReference>
<dbReference type="Proteomes" id="UP001501588">
    <property type="component" value="Unassembled WGS sequence"/>
</dbReference>
<reference evidence="4" key="1">
    <citation type="journal article" date="2019" name="Int. J. Syst. Evol. Microbiol.">
        <title>The Global Catalogue of Microorganisms (GCM) 10K type strain sequencing project: providing services to taxonomists for standard genome sequencing and annotation.</title>
        <authorList>
            <consortium name="The Broad Institute Genomics Platform"/>
            <consortium name="The Broad Institute Genome Sequencing Center for Infectious Disease"/>
            <person name="Wu L."/>
            <person name="Ma J."/>
        </authorList>
    </citation>
    <scope>NUCLEOTIDE SEQUENCE [LARGE SCALE GENOMIC DNA]</scope>
    <source>
        <strain evidence="4">JCM 9933</strain>
    </source>
</reference>
<feature type="region of interest" description="Disordered" evidence="1">
    <location>
        <begin position="7"/>
        <end position="39"/>
    </location>
</feature>
<dbReference type="PANTHER" id="PTHR34301">
    <property type="entry name" value="DNA-BINDING PROTEIN-RELATED"/>
    <property type="match status" value="1"/>
</dbReference>
<dbReference type="EMBL" id="BAAAFZ010000029">
    <property type="protein sequence ID" value="GAA0584760.1"/>
    <property type="molecule type" value="Genomic_DNA"/>
</dbReference>
<organism evidence="3 4">
    <name type="scientific">Craurococcus roseus</name>
    <dbReference type="NCBI Taxonomy" id="77585"/>
    <lineage>
        <taxon>Bacteria</taxon>
        <taxon>Pseudomonadati</taxon>
        <taxon>Pseudomonadota</taxon>
        <taxon>Alphaproteobacteria</taxon>
        <taxon>Acetobacterales</taxon>
        <taxon>Acetobacteraceae</taxon>
        <taxon>Craurococcus</taxon>
    </lineage>
</organism>
<evidence type="ECO:0000256" key="1">
    <source>
        <dbReference type="SAM" id="MobiDB-lite"/>
    </source>
</evidence>
<dbReference type="SUPFAM" id="SSF52540">
    <property type="entry name" value="P-loop containing nucleoside triphosphate hydrolases"/>
    <property type="match status" value="1"/>
</dbReference>
<dbReference type="Gene3D" id="3.40.50.300">
    <property type="entry name" value="P-loop containing nucleotide triphosphate hydrolases"/>
    <property type="match status" value="1"/>
</dbReference>
<dbReference type="InterPro" id="IPR049052">
    <property type="entry name" value="nSTAND1"/>
</dbReference>
<name>A0ABP3Q767_9PROT</name>
<proteinExistence type="predicted"/>